<organism evidence="3">
    <name type="scientific">Xenopus tropicalis</name>
    <name type="common">Western clawed frog</name>
    <name type="synonym">Silurana tropicalis</name>
    <dbReference type="NCBI Taxonomy" id="8364"/>
    <lineage>
        <taxon>Eukaryota</taxon>
        <taxon>Metazoa</taxon>
        <taxon>Chordata</taxon>
        <taxon>Craniata</taxon>
        <taxon>Vertebrata</taxon>
        <taxon>Euteleostomi</taxon>
        <taxon>Amphibia</taxon>
        <taxon>Batrachia</taxon>
        <taxon>Anura</taxon>
        <taxon>Pipoidea</taxon>
        <taxon>Pipidae</taxon>
        <taxon>Xenopodinae</taxon>
        <taxon>Xenopus</taxon>
        <taxon>Silurana</taxon>
    </lineage>
</organism>
<keyword evidence="2" id="KW-0472">Membrane</keyword>
<dbReference type="GeneTree" id="ENSGT01030000234613"/>
<dbReference type="PANTHER" id="PTHR21292:SF4">
    <property type="entry name" value="TUMOR NECROSIS FACTOR ALPHA-INDUCED PROTEIN 2"/>
    <property type="match status" value="1"/>
</dbReference>
<dbReference type="GO" id="GO:0000145">
    <property type="term" value="C:exocyst"/>
    <property type="evidence" value="ECO:0007669"/>
    <property type="project" value="InterPro"/>
</dbReference>
<dbReference type="Bgee" id="ENSXETG00000032847">
    <property type="expression patterns" value="Expressed in heart and 9 other cell types or tissues"/>
</dbReference>
<evidence type="ECO:0000256" key="1">
    <source>
        <dbReference type="ARBA" id="ARBA00009447"/>
    </source>
</evidence>
<dbReference type="Ensembl" id="ENSXETT00000102631">
    <property type="protein sequence ID" value="ENSXETP00000064212"/>
    <property type="gene ID" value="ENSXETG00000032847"/>
</dbReference>
<dbReference type="Pfam" id="PF06046">
    <property type="entry name" value="Sec6"/>
    <property type="match status" value="1"/>
</dbReference>
<dbReference type="InterPro" id="IPR042532">
    <property type="entry name" value="EXOC3/Sec6_C"/>
</dbReference>
<dbReference type="InterPro" id="IPR010326">
    <property type="entry name" value="EXOC3/Sec6"/>
</dbReference>
<dbReference type="Gene3D" id="1.10.357.70">
    <property type="entry name" value="Exocyst complex component Sec6, C-terminal domain"/>
    <property type="match status" value="1"/>
</dbReference>
<proteinExistence type="inferred from homology"/>
<dbReference type="GO" id="GO:0006887">
    <property type="term" value="P:exocytosis"/>
    <property type="evidence" value="ECO:0007669"/>
    <property type="project" value="InterPro"/>
</dbReference>
<dbReference type="InParanoid" id="A0A6I8Q3N4"/>
<dbReference type="AlphaFoldDB" id="A0A6I8Q3N4"/>
<reference evidence="3" key="2">
    <citation type="submission" date="2020-05" db="UniProtKB">
        <authorList>
            <consortium name="Ensembl"/>
        </authorList>
    </citation>
    <scope>IDENTIFICATION</scope>
</reference>
<comment type="similarity">
    <text evidence="1">Belongs to the SEC6 family.</text>
</comment>
<sequence>MANLSDMHLAPALSVCFLFTGTTVLMTSSIFRILSMCAGKQPLKENHVEQNGGGDQTVKKTHKIFHIKAIKKYFYSKTPTGDPNNQQNNHEDITAETIQRDIDQNLFCKASKDLIMLEQECYINTDDELHHDNIKQVESLYKVLEDMVFAVIKDSIKMDCENLLDQAVQAILEQEKENNRCISDIKANNPARPRKWKQKWISTVKESVDDRLKELPKDETNNSSSSLSQSFTNLGKIFKKDLTHIVNHLKQHYPDDFDVCNSYAQHYHQAFLAHTSTITEFELGDKDTFFLLCWVHNIYPNDILKDPSLAGHIDEARLKCLLPAQKIRDYESNYVSSEVLTVKSWINKSLDLEAQFWNVGKEPEKLDEAYHTELHIDVLQNFNGGVRRAMEISERLTNRLKPLLAAELVEFAKRYKSLFEEYLEKNKNQQYLWPIIIVNVNCCWNFRDFVTQNFNDAQLQRHKENMNSILLELEDLGYTVLLQNLFQDLKSHFKRISQGNGLCSYKVMSEIIEKVEKYMEPLTTLKKPCHQEMIGRVHFYVVTEYITRLMKKKVCLKNIDQLKTLANQIHENGKMIDDFFSSQDSPRIWLMPVISKIAEIIRLQDIGAIQIEVAALVEEYSDIGKKHLEGILYIKGNLSRQEVKSVVNILKYNGTKSNKNPPLFSLIKLS</sequence>
<keyword evidence="2" id="KW-0812">Transmembrane</keyword>
<feature type="transmembrane region" description="Helical" evidence="2">
    <location>
        <begin position="12"/>
        <end position="34"/>
    </location>
</feature>
<keyword evidence="2" id="KW-1133">Transmembrane helix</keyword>
<accession>A0A6I8Q3N4</accession>
<reference evidence="3" key="1">
    <citation type="journal article" date="2010" name="Science">
        <title>The genome of the Western clawed frog Xenopus tropicalis.</title>
        <authorList>
            <person name="Hellsten U."/>
            <person name="Harland R.M."/>
            <person name="Gilchrist M.J."/>
            <person name="Hendrix D."/>
            <person name="Jurka J."/>
            <person name="Kapitonov V."/>
            <person name="Ovcharenko I."/>
            <person name="Putnam N.H."/>
            <person name="Shu S."/>
            <person name="Taher L."/>
            <person name="Blitz I.L."/>
            <person name="Blumberg B."/>
            <person name="Dichmann D.S."/>
            <person name="Dubchak I."/>
            <person name="Amaya E."/>
            <person name="Detter J.C."/>
            <person name="Fletcher R."/>
            <person name="Gerhard D.S."/>
            <person name="Goodstein D."/>
            <person name="Graves T."/>
            <person name="Grigoriev I.V."/>
            <person name="Grimwood J."/>
            <person name="Kawashima T."/>
            <person name="Lindquist E."/>
            <person name="Lucas S.M."/>
            <person name="Mead P.E."/>
            <person name="Mitros T."/>
            <person name="Ogino H."/>
            <person name="Ohta Y."/>
            <person name="Poliakov A.V."/>
            <person name="Pollet N."/>
            <person name="Robert J."/>
            <person name="Salamov A."/>
            <person name="Sater A.K."/>
            <person name="Schmutz J."/>
            <person name="Terry A."/>
            <person name="Vize P.D."/>
            <person name="Warren W.C."/>
            <person name="Wells D."/>
            <person name="Wills A."/>
            <person name="Wilson R.K."/>
            <person name="Zimmerman L.B."/>
            <person name="Zorn A.M."/>
            <person name="Grainger R."/>
            <person name="Grammer T."/>
            <person name="Khokha M.K."/>
            <person name="Richardson P.M."/>
            <person name="Rokhsar D.S."/>
        </authorList>
    </citation>
    <scope>NUCLEOTIDE SEQUENCE [LARGE SCALE GENOMIC DNA]</scope>
    <source>
        <strain evidence="3">Nigerian</strain>
    </source>
</reference>
<evidence type="ECO:0000256" key="2">
    <source>
        <dbReference type="SAM" id="Phobius"/>
    </source>
</evidence>
<dbReference type="FunCoup" id="A0A6I8Q3N4">
    <property type="interactions" value="42"/>
</dbReference>
<gene>
    <name evidence="3" type="primary">tnfaip2</name>
</gene>
<dbReference type="Gene3D" id="1.10.357.50">
    <property type="match status" value="1"/>
</dbReference>
<evidence type="ECO:0000313" key="3">
    <source>
        <dbReference type="Ensembl" id="ENSXETP00000064212"/>
    </source>
</evidence>
<protein>
    <submittedName>
        <fullName evidence="3">TNF alpha induced protein 2</fullName>
    </submittedName>
</protein>
<name>A0A6I8Q3N4_XENTR</name>
<dbReference type="PANTHER" id="PTHR21292">
    <property type="entry name" value="EXOCYST COMPLEX COMPONENT SEC6-RELATED"/>
    <property type="match status" value="1"/>
</dbReference>